<organism evidence="3 4">
    <name type="scientific">Kitasatospora aureofaciens</name>
    <name type="common">Streptomyces aureofaciens</name>
    <dbReference type="NCBI Taxonomy" id="1894"/>
    <lineage>
        <taxon>Bacteria</taxon>
        <taxon>Bacillati</taxon>
        <taxon>Actinomycetota</taxon>
        <taxon>Actinomycetes</taxon>
        <taxon>Kitasatosporales</taxon>
        <taxon>Streptomycetaceae</taxon>
        <taxon>Kitasatospora</taxon>
    </lineage>
</organism>
<accession>A0A1E7MV06</accession>
<dbReference type="Pfam" id="PF00583">
    <property type="entry name" value="Acetyltransf_1"/>
    <property type="match status" value="1"/>
</dbReference>
<dbReference type="PROSITE" id="PS51186">
    <property type="entry name" value="GNAT"/>
    <property type="match status" value="1"/>
</dbReference>
<reference evidence="3" key="1">
    <citation type="submission" date="2016-08" db="EMBL/GenBank/DDBJ databases">
        <title>Sequencing, Assembly and Comparative Genomics of S. aureofaciens ATCC 10762.</title>
        <authorList>
            <person name="Gradnigo J.S."/>
            <person name="Johnson N."/>
            <person name="Somerville G.A."/>
        </authorList>
    </citation>
    <scope>NUCLEOTIDE SEQUENCE [LARGE SCALE GENOMIC DNA]</scope>
    <source>
        <strain evidence="3">ATCC 10762</strain>
    </source>
</reference>
<protein>
    <recommendedName>
        <fullName evidence="2">N-acetyltransferase domain-containing protein</fullName>
    </recommendedName>
</protein>
<dbReference type="SUPFAM" id="SSF55729">
    <property type="entry name" value="Acyl-CoA N-acyltransferases (Nat)"/>
    <property type="match status" value="1"/>
</dbReference>
<keyword evidence="1" id="KW-0808">Transferase</keyword>
<gene>
    <name evidence="3" type="ORF">HS99_0016175</name>
</gene>
<evidence type="ECO:0000313" key="3">
    <source>
        <dbReference type="EMBL" id="OEV32255.1"/>
    </source>
</evidence>
<dbReference type="Proteomes" id="UP000037395">
    <property type="component" value="Unassembled WGS sequence"/>
</dbReference>
<dbReference type="PANTHER" id="PTHR13947:SF37">
    <property type="entry name" value="LD18367P"/>
    <property type="match status" value="1"/>
</dbReference>
<sequence length="182" mass="19299">MSASADPAAVIRRLGVADAEPYRAFRLTALRETPTAFTSDYAEERAKPMADTLARLAEVQQGPGVLLGAFGRDGALVGTAGLRVQPRSQERHKAVLWGMAVARSAGGRGIGGALVDRVLAVAAEDEQLRQVLLTVSEGNEPALRLYTSRGFEVWGREPRAVLVAGQEVAKLHMVRLSAGPTG</sequence>
<evidence type="ECO:0000313" key="4">
    <source>
        <dbReference type="Proteomes" id="UP000037395"/>
    </source>
</evidence>
<name>A0A1E7MV06_KITAU</name>
<evidence type="ECO:0000256" key="1">
    <source>
        <dbReference type="ARBA" id="ARBA00022679"/>
    </source>
</evidence>
<dbReference type="EMBL" id="JPRF03000097">
    <property type="protein sequence ID" value="OEV32255.1"/>
    <property type="molecule type" value="Genomic_DNA"/>
</dbReference>
<feature type="domain" description="N-acetyltransferase" evidence="2">
    <location>
        <begin position="9"/>
        <end position="175"/>
    </location>
</feature>
<dbReference type="InterPro" id="IPR050769">
    <property type="entry name" value="NAT_camello-type"/>
</dbReference>
<dbReference type="PANTHER" id="PTHR13947">
    <property type="entry name" value="GNAT FAMILY N-ACETYLTRANSFERASE"/>
    <property type="match status" value="1"/>
</dbReference>
<dbReference type="OrthoDB" id="9814648at2"/>
<proteinExistence type="predicted"/>
<evidence type="ECO:0000259" key="2">
    <source>
        <dbReference type="PROSITE" id="PS51186"/>
    </source>
</evidence>
<dbReference type="CDD" id="cd04301">
    <property type="entry name" value="NAT_SF"/>
    <property type="match status" value="1"/>
</dbReference>
<dbReference type="GO" id="GO:0008080">
    <property type="term" value="F:N-acetyltransferase activity"/>
    <property type="evidence" value="ECO:0007669"/>
    <property type="project" value="InterPro"/>
</dbReference>
<dbReference type="Gene3D" id="3.40.630.30">
    <property type="match status" value="1"/>
</dbReference>
<dbReference type="InterPro" id="IPR000182">
    <property type="entry name" value="GNAT_dom"/>
</dbReference>
<comment type="caution">
    <text evidence="3">The sequence shown here is derived from an EMBL/GenBank/DDBJ whole genome shotgun (WGS) entry which is preliminary data.</text>
</comment>
<dbReference type="RefSeq" id="WP_030550534.1">
    <property type="nucleotide sequence ID" value="NZ_JBIWMM010000003.1"/>
</dbReference>
<keyword evidence="4" id="KW-1185">Reference proteome</keyword>
<dbReference type="InterPro" id="IPR016181">
    <property type="entry name" value="Acyl_CoA_acyltransferase"/>
</dbReference>
<dbReference type="AlphaFoldDB" id="A0A1E7MV06"/>